<proteinExistence type="inferred from homology"/>
<keyword evidence="2 4" id="KW-0732">Signal</keyword>
<dbReference type="GO" id="GO:0020037">
    <property type="term" value="F:heme binding"/>
    <property type="evidence" value="ECO:0007669"/>
    <property type="project" value="InterPro"/>
</dbReference>
<dbReference type="EMBL" id="UHIC01000001">
    <property type="protein sequence ID" value="SUO96033.1"/>
    <property type="molecule type" value="Genomic_DNA"/>
</dbReference>
<reference evidence="5 6" key="1">
    <citation type="submission" date="2018-06" db="EMBL/GenBank/DDBJ databases">
        <authorList>
            <consortium name="Pathogen Informatics"/>
            <person name="Doyle S."/>
        </authorList>
    </citation>
    <scope>NUCLEOTIDE SEQUENCE [LARGE SCALE GENOMIC DNA]</scope>
    <source>
        <strain evidence="5 6">NCTC13337</strain>
    </source>
</reference>
<evidence type="ECO:0000256" key="3">
    <source>
        <dbReference type="SAM" id="Coils"/>
    </source>
</evidence>
<dbReference type="InterPro" id="IPR010980">
    <property type="entry name" value="Cyt_c/b562"/>
</dbReference>
<dbReference type="Proteomes" id="UP000254601">
    <property type="component" value="Unassembled WGS sequence"/>
</dbReference>
<dbReference type="GO" id="GO:0022900">
    <property type="term" value="P:electron transport chain"/>
    <property type="evidence" value="ECO:0007669"/>
    <property type="project" value="InterPro"/>
</dbReference>
<keyword evidence="6" id="KW-1185">Reference proteome</keyword>
<evidence type="ECO:0000256" key="1">
    <source>
        <dbReference type="ARBA" id="ARBA00005523"/>
    </source>
</evidence>
<evidence type="ECO:0000313" key="5">
    <source>
        <dbReference type="EMBL" id="SUO96033.1"/>
    </source>
</evidence>
<dbReference type="InterPro" id="IPR009155">
    <property type="entry name" value="Cyt_b562"/>
</dbReference>
<dbReference type="SUPFAM" id="SSF47175">
    <property type="entry name" value="Cytochromes"/>
    <property type="match status" value="1"/>
</dbReference>
<name>A0A380MVU2_9GAMM</name>
<feature type="chain" id="PRO_5017012553" evidence="4">
    <location>
        <begin position="21"/>
        <end position="197"/>
    </location>
</feature>
<sequence length="197" mass="21580">MRKLLLTSIVTLAVANIGFAATNNTIDTAQARPDSTIKAEVYTEVQKTTDVVSAGKVMDSATEISVTPSSETVMIESPVKSLQAPTIVDDKLDLEDTMKQMGKNFKKLKSADSLAAMAEPATELAKWASQAQALGLDDKNKLTAEDKEKFQQGMQTLRKQIADLEIAIESNDRDGVQVLLNEMNDTRKQGHKYFDVK</sequence>
<dbReference type="RefSeq" id="WP_072576581.1">
    <property type="nucleotide sequence ID" value="NZ_LWHB01000084.1"/>
</dbReference>
<gene>
    <name evidence="5" type="ORF">NCTC13337_01691</name>
</gene>
<comment type="similarity">
    <text evidence="1">Belongs to the cytochrome b562 family.</text>
</comment>
<accession>A0A380MVU2</accession>
<dbReference type="GO" id="GO:0009055">
    <property type="term" value="F:electron transfer activity"/>
    <property type="evidence" value="ECO:0007669"/>
    <property type="project" value="InterPro"/>
</dbReference>
<dbReference type="Gene3D" id="1.20.120.10">
    <property type="entry name" value="Cytochrome c/b562"/>
    <property type="match status" value="1"/>
</dbReference>
<evidence type="ECO:0000313" key="6">
    <source>
        <dbReference type="Proteomes" id="UP000254601"/>
    </source>
</evidence>
<protein>
    <submittedName>
        <fullName evidence="5">Soluble cytochrome b562</fullName>
    </submittedName>
</protein>
<organism evidence="5 6">
    <name type="scientific">Suttonella ornithocola</name>
    <dbReference type="NCBI Taxonomy" id="279832"/>
    <lineage>
        <taxon>Bacteria</taxon>
        <taxon>Pseudomonadati</taxon>
        <taxon>Pseudomonadota</taxon>
        <taxon>Gammaproteobacteria</taxon>
        <taxon>Cardiobacteriales</taxon>
        <taxon>Cardiobacteriaceae</taxon>
        <taxon>Suttonella</taxon>
    </lineage>
</organism>
<dbReference type="GO" id="GO:0042597">
    <property type="term" value="C:periplasmic space"/>
    <property type="evidence" value="ECO:0007669"/>
    <property type="project" value="InterPro"/>
</dbReference>
<evidence type="ECO:0000256" key="4">
    <source>
        <dbReference type="SAM" id="SignalP"/>
    </source>
</evidence>
<keyword evidence="3" id="KW-0175">Coiled coil</keyword>
<feature type="signal peptide" evidence="4">
    <location>
        <begin position="1"/>
        <end position="20"/>
    </location>
</feature>
<feature type="coiled-coil region" evidence="3">
    <location>
        <begin position="147"/>
        <end position="174"/>
    </location>
</feature>
<dbReference type="AlphaFoldDB" id="A0A380MVU2"/>
<evidence type="ECO:0000256" key="2">
    <source>
        <dbReference type="ARBA" id="ARBA00022729"/>
    </source>
</evidence>
<dbReference type="Pfam" id="PF07361">
    <property type="entry name" value="Cytochrom_B562"/>
    <property type="match status" value="1"/>
</dbReference>
<dbReference type="GO" id="GO:0005506">
    <property type="term" value="F:iron ion binding"/>
    <property type="evidence" value="ECO:0007669"/>
    <property type="project" value="InterPro"/>
</dbReference>